<dbReference type="NCBIfam" id="NF040909">
    <property type="entry name" value="OadG_rel_small"/>
    <property type="match status" value="1"/>
</dbReference>
<keyword evidence="1" id="KW-1133">Transmembrane helix</keyword>
<keyword evidence="3" id="KW-1185">Reference proteome</keyword>
<organism evidence="2 3">
    <name type="scientific">Sphaerochaeta pleomorpha (strain ATCC BAA-1885 / DSM 22778 / Grapes)</name>
    <dbReference type="NCBI Taxonomy" id="158190"/>
    <lineage>
        <taxon>Bacteria</taxon>
        <taxon>Pseudomonadati</taxon>
        <taxon>Spirochaetota</taxon>
        <taxon>Spirochaetia</taxon>
        <taxon>Spirochaetales</taxon>
        <taxon>Sphaerochaetaceae</taxon>
        <taxon>Sphaerochaeta</taxon>
    </lineage>
</organism>
<dbReference type="Proteomes" id="UP000005632">
    <property type="component" value="Chromosome"/>
</dbReference>
<dbReference type="RefSeq" id="WP_014270126.1">
    <property type="nucleotide sequence ID" value="NC_016633.1"/>
</dbReference>
<gene>
    <name evidence="2" type="ordered locus">SpiGrapes_1467</name>
</gene>
<evidence type="ECO:0000313" key="2">
    <source>
        <dbReference type="EMBL" id="AEV29278.1"/>
    </source>
</evidence>
<dbReference type="EMBL" id="CP003155">
    <property type="protein sequence ID" value="AEV29278.1"/>
    <property type="molecule type" value="Genomic_DNA"/>
</dbReference>
<proteinExistence type="predicted"/>
<reference evidence="2 3" key="1">
    <citation type="submission" date="2011-11" db="EMBL/GenBank/DDBJ databases">
        <title>Complete sequence of Spirochaeta sp. grapes.</title>
        <authorList>
            <consortium name="US DOE Joint Genome Institute"/>
            <person name="Lucas S."/>
            <person name="Han J."/>
            <person name="Lapidus A."/>
            <person name="Cheng J.-F."/>
            <person name="Goodwin L."/>
            <person name="Pitluck S."/>
            <person name="Peters L."/>
            <person name="Ovchinnikova G."/>
            <person name="Munk A.C."/>
            <person name="Detter J.C."/>
            <person name="Han C."/>
            <person name="Tapia R."/>
            <person name="Land M."/>
            <person name="Hauser L."/>
            <person name="Kyrpides N."/>
            <person name="Ivanova N."/>
            <person name="Pagani I."/>
            <person name="Ritalahtilisa K."/>
            <person name="Loeffler F."/>
            <person name="Woyke T."/>
        </authorList>
    </citation>
    <scope>NUCLEOTIDE SEQUENCE [LARGE SCALE GENOMIC DNA]</scope>
    <source>
        <strain evidence="3">ATCC BAA-1885 / DSM 22778 / Grapes</strain>
    </source>
</reference>
<evidence type="ECO:0000313" key="3">
    <source>
        <dbReference type="Proteomes" id="UP000005632"/>
    </source>
</evidence>
<name>G8QV42_SPHPG</name>
<protein>
    <submittedName>
        <fullName evidence="2">Uncharacterized protein</fullName>
    </submittedName>
</protein>
<evidence type="ECO:0000256" key="1">
    <source>
        <dbReference type="SAM" id="Phobius"/>
    </source>
</evidence>
<keyword evidence="1" id="KW-0472">Membrane</keyword>
<accession>G8QV42</accession>
<dbReference type="KEGG" id="sgp:SpiGrapes_1467"/>
<keyword evidence="1" id="KW-0812">Transmembrane</keyword>
<dbReference type="AlphaFoldDB" id="G8QV42"/>
<sequence length="42" mass="4694">MITAFTQSLKLMGQGMAGIFAVILIIYLVILFLGRPPKNREK</sequence>
<dbReference type="HOGENOM" id="CLU_218807_0_0_12"/>
<feature type="transmembrane region" description="Helical" evidence="1">
    <location>
        <begin position="12"/>
        <end position="33"/>
    </location>
</feature>